<dbReference type="AlphaFoldDB" id="A0A918DGT5"/>
<dbReference type="EMBL" id="BMLS01000001">
    <property type="protein sequence ID" value="GGO65340.1"/>
    <property type="molecule type" value="Genomic_DNA"/>
</dbReference>
<accession>A0A918DGT5</accession>
<feature type="region of interest" description="Disordered" evidence="1">
    <location>
        <begin position="193"/>
        <end position="227"/>
    </location>
</feature>
<name>A0A918DGT5_9ALTE</name>
<comment type="caution">
    <text evidence="2">The sequence shown here is derived from an EMBL/GenBank/DDBJ whole genome shotgun (WGS) entry which is preliminary data.</text>
</comment>
<gene>
    <name evidence="2" type="ORF">GCM10010982_06920</name>
</gene>
<evidence type="ECO:0000256" key="1">
    <source>
        <dbReference type="SAM" id="MobiDB-lite"/>
    </source>
</evidence>
<reference evidence="2" key="2">
    <citation type="submission" date="2020-09" db="EMBL/GenBank/DDBJ databases">
        <authorList>
            <person name="Sun Q."/>
            <person name="Zhou Y."/>
        </authorList>
    </citation>
    <scope>NUCLEOTIDE SEQUENCE</scope>
    <source>
        <strain evidence="2">CGMCC 1.7086</strain>
    </source>
</reference>
<organism evidence="2 3">
    <name type="scientific">Bowmanella pacifica</name>
    <dbReference type="NCBI Taxonomy" id="502051"/>
    <lineage>
        <taxon>Bacteria</taxon>
        <taxon>Pseudomonadati</taxon>
        <taxon>Pseudomonadota</taxon>
        <taxon>Gammaproteobacteria</taxon>
        <taxon>Alteromonadales</taxon>
        <taxon>Alteromonadaceae</taxon>
        <taxon>Bowmanella</taxon>
    </lineage>
</organism>
<sequence>MKIIKTQTEASKVFIGITCHNHDLIYKATRLYVSKVWTLYEGYDSFKSICEAKLPRLSYKTIFDYAKAGEITLNTAGPKMLGKYSNSSMLQMRKLDKEAQKRVWKRLQDKLGNKLTQNTASLTASIVSDAMLNEGFYKEKLSRDSNKFKYIKTLIMHITDKDMRKAANCFKELLADERMLQDFVLELTSTKAASLQGQKAKPTSHKKARSGKQPLNRKQTFDKGEKA</sequence>
<evidence type="ECO:0000313" key="3">
    <source>
        <dbReference type="Proteomes" id="UP000606935"/>
    </source>
</evidence>
<protein>
    <submittedName>
        <fullName evidence="2">Uncharacterized protein</fullName>
    </submittedName>
</protein>
<reference evidence="2" key="1">
    <citation type="journal article" date="2014" name="Int. J. Syst. Evol. Microbiol.">
        <title>Complete genome sequence of Corynebacterium casei LMG S-19264T (=DSM 44701T), isolated from a smear-ripened cheese.</title>
        <authorList>
            <consortium name="US DOE Joint Genome Institute (JGI-PGF)"/>
            <person name="Walter F."/>
            <person name="Albersmeier A."/>
            <person name="Kalinowski J."/>
            <person name="Ruckert C."/>
        </authorList>
    </citation>
    <scope>NUCLEOTIDE SEQUENCE</scope>
    <source>
        <strain evidence="2">CGMCC 1.7086</strain>
    </source>
</reference>
<dbReference type="Proteomes" id="UP000606935">
    <property type="component" value="Unassembled WGS sequence"/>
</dbReference>
<dbReference type="RefSeq" id="WP_188690309.1">
    <property type="nucleotide sequence ID" value="NZ_BMLS01000001.1"/>
</dbReference>
<evidence type="ECO:0000313" key="2">
    <source>
        <dbReference type="EMBL" id="GGO65340.1"/>
    </source>
</evidence>
<proteinExistence type="predicted"/>
<keyword evidence="3" id="KW-1185">Reference proteome</keyword>